<proteinExistence type="predicted"/>
<evidence type="ECO:0000259" key="1">
    <source>
        <dbReference type="PROSITE" id="PS51406"/>
    </source>
</evidence>
<dbReference type="STRING" id="7574.A0A1S3KGI3"/>
<evidence type="ECO:0000313" key="3">
    <source>
        <dbReference type="RefSeq" id="XP_013421748.1"/>
    </source>
</evidence>
<dbReference type="RefSeq" id="XP_013421748.1">
    <property type="nucleotide sequence ID" value="XM_013566294.1"/>
</dbReference>
<protein>
    <submittedName>
        <fullName evidence="3">Uncharacterized protein LOC106181810</fullName>
    </submittedName>
</protein>
<dbReference type="InParanoid" id="A0A1S3KGI3"/>
<dbReference type="PROSITE" id="PS51406">
    <property type="entry name" value="FIBRINOGEN_C_2"/>
    <property type="match status" value="2"/>
</dbReference>
<evidence type="ECO:0000313" key="2">
    <source>
        <dbReference type="Proteomes" id="UP000085678"/>
    </source>
</evidence>
<accession>A0A1S3KGI3</accession>
<dbReference type="InterPro" id="IPR050373">
    <property type="entry name" value="Fibrinogen_C-term_domain"/>
</dbReference>
<dbReference type="InterPro" id="IPR036056">
    <property type="entry name" value="Fibrinogen-like_C"/>
</dbReference>
<dbReference type="InterPro" id="IPR002181">
    <property type="entry name" value="Fibrinogen_a/b/g_C_dom"/>
</dbReference>
<dbReference type="AlphaFoldDB" id="A0A1S3KGI3"/>
<dbReference type="PANTHER" id="PTHR19143">
    <property type="entry name" value="FIBRINOGEN/TENASCIN/ANGIOPOEITIN"/>
    <property type="match status" value="1"/>
</dbReference>
<sequence length="512" mass="59194">MWEHHYDDAWVPELQKNCSEIYTSGLTSPGVYNIQTDGATTTFLAYCKEGWTVIQRNLGDADFNRSDAEYWKGYKEGFGCLTKSFWLGNDAIYRLTKQSTYSLRIEMMGTGESNSYFWAQHSSFRIDDEARNYSLQLDGDFSGNVIDLLTNIYQNKPEWTANRMAFSTFDRDNDKWPDGNCATGFNAVLYKKRWTRNSRKGYLELPYYVVKPMLCQSFNWIQVGVEKFLCELISEDPERCGSTTMMTPGCQSYRKVAFKVNVSGKGAFRDCSEIYTSGLTSPGVFNIQTDGATTTFPAYCKDGWTVIQRNLGDEDFKRDWKGYKEGFGCLTRSFWLGNDAIYRLTKQSTYSLRIEMMGNCENNTYYWAQYSSFRIDDEARNYRLQIDGDFSGNVIDLLTYSSKNPLEWTANRMAFTTFDRDNDENPGGNCAVDFSCGWWMNCENNSYYWAQYSSFRIVDETRNFRLQIDGDFSGKVIDLLTYSSENPSEWTANRMAFTMFDRDNNENPDGNC</sequence>
<dbReference type="SMART" id="SM00186">
    <property type="entry name" value="FBG"/>
    <property type="match status" value="2"/>
</dbReference>
<dbReference type="Proteomes" id="UP000085678">
    <property type="component" value="Unplaced"/>
</dbReference>
<dbReference type="GeneID" id="106181810"/>
<feature type="domain" description="Fibrinogen C-terminal" evidence="1">
    <location>
        <begin position="262"/>
        <end position="442"/>
    </location>
</feature>
<feature type="domain" description="Fibrinogen C-terminal" evidence="1">
    <location>
        <begin position="9"/>
        <end position="182"/>
    </location>
</feature>
<organism evidence="2 3">
    <name type="scientific">Lingula anatina</name>
    <name type="common">Brachiopod</name>
    <name type="synonym">Lingula unguis</name>
    <dbReference type="NCBI Taxonomy" id="7574"/>
    <lineage>
        <taxon>Eukaryota</taxon>
        <taxon>Metazoa</taxon>
        <taxon>Spiralia</taxon>
        <taxon>Lophotrochozoa</taxon>
        <taxon>Brachiopoda</taxon>
        <taxon>Linguliformea</taxon>
        <taxon>Lingulata</taxon>
        <taxon>Lingulida</taxon>
        <taxon>Linguloidea</taxon>
        <taxon>Lingulidae</taxon>
        <taxon>Lingula</taxon>
    </lineage>
</organism>
<dbReference type="GO" id="GO:0005615">
    <property type="term" value="C:extracellular space"/>
    <property type="evidence" value="ECO:0007669"/>
    <property type="project" value="TreeGrafter"/>
</dbReference>
<dbReference type="SUPFAM" id="SSF56496">
    <property type="entry name" value="Fibrinogen C-terminal domain-like"/>
    <property type="match status" value="3"/>
</dbReference>
<gene>
    <name evidence="3" type="primary">LOC106181810</name>
</gene>
<dbReference type="Gene3D" id="3.90.215.10">
    <property type="entry name" value="Gamma Fibrinogen, chain A, domain 1"/>
    <property type="match status" value="3"/>
</dbReference>
<reference evidence="3" key="1">
    <citation type="submission" date="2025-08" db="UniProtKB">
        <authorList>
            <consortium name="RefSeq"/>
        </authorList>
    </citation>
    <scope>IDENTIFICATION</scope>
    <source>
        <tissue evidence="3">Gonads</tissue>
    </source>
</reference>
<dbReference type="Gene3D" id="4.10.530.10">
    <property type="entry name" value="Gamma-fibrinogen Carboxyl Terminal Fragment, domain 2"/>
    <property type="match status" value="1"/>
</dbReference>
<dbReference type="KEGG" id="lak:106181810"/>
<dbReference type="Pfam" id="PF00147">
    <property type="entry name" value="Fibrinogen_C"/>
    <property type="match status" value="3"/>
</dbReference>
<keyword evidence="2" id="KW-1185">Reference proteome</keyword>
<name>A0A1S3KGI3_LINAN</name>
<dbReference type="InterPro" id="IPR014716">
    <property type="entry name" value="Fibrinogen_a/b/g_C_1"/>
</dbReference>